<evidence type="ECO:0000256" key="3">
    <source>
        <dbReference type="ARBA" id="ARBA00022832"/>
    </source>
</evidence>
<keyword evidence="4" id="KW-0443">Lipid metabolism</keyword>
<dbReference type="InterPro" id="IPR016039">
    <property type="entry name" value="Thiolase-like"/>
</dbReference>
<evidence type="ECO:0000256" key="2">
    <source>
        <dbReference type="ARBA" id="ARBA00022679"/>
    </source>
</evidence>
<dbReference type="InterPro" id="IPR020616">
    <property type="entry name" value="Thiolase_N"/>
</dbReference>
<dbReference type="AlphaFoldDB" id="A0ABC8QLU2"/>
<keyword evidence="5" id="KW-0012">Acyltransferase</keyword>
<name>A0ABC8QLU2_9AQUA</name>
<dbReference type="Gene3D" id="3.40.47.10">
    <property type="match status" value="1"/>
</dbReference>
<accession>A0ABC8QLU2</accession>
<dbReference type="PANTHER" id="PTHR18919">
    <property type="entry name" value="ACETYL-COA C-ACYLTRANSFERASE"/>
    <property type="match status" value="1"/>
</dbReference>
<feature type="non-terminal residue" evidence="7">
    <location>
        <position position="1"/>
    </location>
</feature>
<dbReference type="Proteomes" id="UP001642360">
    <property type="component" value="Unassembled WGS sequence"/>
</dbReference>
<dbReference type="Pfam" id="PF00108">
    <property type="entry name" value="Thiolase_N"/>
    <property type="match status" value="1"/>
</dbReference>
<evidence type="ECO:0000313" key="8">
    <source>
        <dbReference type="Proteomes" id="UP001642360"/>
    </source>
</evidence>
<dbReference type="PANTHER" id="PTHR18919:SF153">
    <property type="entry name" value="TRIFUNCTIONAL ENZYME SUBUNIT BETA, MITOCHONDRIAL"/>
    <property type="match status" value="1"/>
</dbReference>
<comment type="caution">
    <text evidence="7">The sequence shown here is derived from an EMBL/GenBank/DDBJ whole genome shotgun (WGS) entry which is preliminary data.</text>
</comment>
<evidence type="ECO:0000256" key="4">
    <source>
        <dbReference type="ARBA" id="ARBA00023098"/>
    </source>
</evidence>
<evidence type="ECO:0000256" key="1">
    <source>
        <dbReference type="ARBA" id="ARBA00010982"/>
    </source>
</evidence>
<sequence>IGLISAGAYDVIVAGGVEFMSDVPIRLNRKMRSLLMRANKAKSVPDKLKLLSTFRPNFLVPELPAVSEFSSNETMGHSADRLAAAFKISREAQDEYALRSHTFAQKAFENGYLTDIIPFKSNYCLFPHFQIIVALNRKKDHLIDFNFRDMSNFGFFFYYF</sequence>
<proteinExistence type="inferred from homology"/>
<gene>
    <name evidence="7" type="ORF">ILEXP_LOCUS521</name>
</gene>
<dbReference type="GO" id="GO:0006631">
    <property type="term" value="P:fatty acid metabolic process"/>
    <property type="evidence" value="ECO:0007669"/>
    <property type="project" value="UniProtKB-KW"/>
</dbReference>
<comment type="similarity">
    <text evidence="1">Belongs to the thiolase-like superfamily. Thiolase family.</text>
</comment>
<dbReference type="SUPFAM" id="SSF53901">
    <property type="entry name" value="Thiolase-like"/>
    <property type="match status" value="1"/>
</dbReference>
<organism evidence="7 8">
    <name type="scientific">Ilex paraguariensis</name>
    <name type="common">yerba mate</name>
    <dbReference type="NCBI Taxonomy" id="185542"/>
    <lineage>
        <taxon>Eukaryota</taxon>
        <taxon>Viridiplantae</taxon>
        <taxon>Streptophyta</taxon>
        <taxon>Embryophyta</taxon>
        <taxon>Tracheophyta</taxon>
        <taxon>Spermatophyta</taxon>
        <taxon>Magnoliopsida</taxon>
        <taxon>eudicotyledons</taxon>
        <taxon>Gunneridae</taxon>
        <taxon>Pentapetalae</taxon>
        <taxon>asterids</taxon>
        <taxon>campanulids</taxon>
        <taxon>Aquifoliales</taxon>
        <taxon>Aquifoliaceae</taxon>
        <taxon>Ilex</taxon>
    </lineage>
</organism>
<dbReference type="GO" id="GO:0016746">
    <property type="term" value="F:acyltransferase activity"/>
    <property type="evidence" value="ECO:0007669"/>
    <property type="project" value="UniProtKB-KW"/>
</dbReference>
<evidence type="ECO:0000259" key="6">
    <source>
        <dbReference type="Pfam" id="PF00108"/>
    </source>
</evidence>
<dbReference type="EMBL" id="CAUOFW020000100">
    <property type="protein sequence ID" value="CAK9133608.1"/>
    <property type="molecule type" value="Genomic_DNA"/>
</dbReference>
<keyword evidence="8" id="KW-1185">Reference proteome</keyword>
<reference evidence="7 8" key="1">
    <citation type="submission" date="2024-02" db="EMBL/GenBank/DDBJ databases">
        <authorList>
            <person name="Vignale AGUSTIN F."/>
            <person name="Sosa J E."/>
            <person name="Modenutti C."/>
        </authorList>
    </citation>
    <scope>NUCLEOTIDE SEQUENCE [LARGE SCALE GENOMIC DNA]</scope>
</reference>
<evidence type="ECO:0000313" key="7">
    <source>
        <dbReference type="EMBL" id="CAK9133608.1"/>
    </source>
</evidence>
<protein>
    <recommendedName>
        <fullName evidence="6">Thiolase N-terminal domain-containing protein</fullName>
    </recommendedName>
</protein>
<feature type="domain" description="Thiolase N-terminal" evidence="6">
    <location>
        <begin position="3"/>
        <end position="121"/>
    </location>
</feature>
<keyword evidence="2" id="KW-0808">Transferase</keyword>
<evidence type="ECO:0000256" key="5">
    <source>
        <dbReference type="ARBA" id="ARBA00023315"/>
    </source>
</evidence>
<keyword evidence="3" id="KW-0276">Fatty acid metabolism</keyword>